<dbReference type="InterPro" id="IPR042128">
    <property type="entry name" value="NuoE_dom"/>
</dbReference>
<dbReference type="AlphaFoldDB" id="A0A1T5M9P0"/>
<keyword evidence="9" id="KW-1185">Reference proteome</keyword>
<dbReference type="PROSITE" id="PS01099">
    <property type="entry name" value="COMPLEX1_24K"/>
    <property type="match status" value="1"/>
</dbReference>
<feature type="binding site" evidence="7">
    <location>
        <position position="81"/>
    </location>
    <ligand>
        <name>[2Fe-2S] cluster</name>
        <dbReference type="ChEBI" id="CHEBI:190135"/>
    </ligand>
</feature>
<evidence type="ECO:0000313" key="9">
    <source>
        <dbReference type="Proteomes" id="UP000190285"/>
    </source>
</evidence>
<feature type="binding site" evidence="7">
    <location>
        <position position="126"/>
    </location>
    <ligand>
        <name>[2Fe-2S] cluster</name>
        <dbReference type="ChEBI" id="CHEBI:190135"/>
    </ligand>
</feature>
<dbReference type="InterPro" id="IPR036249">
    <property type="entry name" value="Thioredoxin-like_sf"/>
</dbReference>
<evidence type="ECO:0000256" key="6">
    <source>
        <dbReference type="ARBA" id="ARBA00034078"/>
    </source>
</evidence>
<comment type="cofactor">
    <cofactor evidence="7">
        <name>[2Fe-2S] cluster</name>
        <dbReference type="ChEBI" id="CHEBI:190135"/>
    </cofactor>
    <text evidence="7">Binds 1 [2Fe-2S] cluster.</text>
</comment>
<reference evidence="8 9" key="1">
    <citation type="submission" date="2017-02" db="EMBL/GenBank/DDBJ databases">
        <authorList>
            <person name="Peterson S.W."/>
        </authorList>
    </citation>
    <scope>NUCLEOTIDE SEQUENCE [LARGE SCALE GENOMIC DNA]</scope>
    <source>
        <strain evidence="8 9">M1</strain>
    </source>
</reference>
<dbReference type="EMBL" id="FUZT01000012">
    <property type="protein sequence ID" value="SKC84813.1"/>
    <property type="molecule type" value="Genomic_DNA"/>
</dbReference>
<keyword evidence="4 7" id="KW-0408">Iron</keyword>
<evidence type="ECO:0000256" key="4">
    <source>
        <dbReference type="ARBA" id="ARBA00023004"/>
    </source>
</evidence>
<dbReference type="GO" id="GO:0046872">
    <property type="term" value="F:metal ion binding"/>
    <property type="evidence" value="ECO:0007669"/>
    <property type="project" value="UniProtKB-KW"/>
</dbReference>
<evidence type="ECO:0000256" key="7">
    <source>
        <dbReference type="PIRSR" id="PIRSR000216-1"/>
    </source>
</evidence>
<keyword evidence="2 7" id="KW-0001">2Fe-2S</keyword>
<comment type="similarity">
    <text evidence="1">Belongs to the complex I 24 kDa subunit family.</text>
</comment>
<gene>
    <name evidence="8" type="ORF">SAMN02194393_04239</name>
</gene>
<dbReference type="RefSeq" id="WP_139380415.1">
    <property type="nucleotide sequence ID" value="NZ_FUZT01000012.1"/>
</dbReference>
<organism evidence="8 9">
    <name type="scientific">Maledivibacter halophilus</name>
    <dbReference type="NCBI Taxonomy" id="36842"/>
    <lineage>
        <taxon>Bacteria</taxon>
        <taxon>Bacillati</taxon>
        <taxon>Bacillota</taxon>
        <taxon>Clostridia</taxon>
        <taxon>Peptostreptococcales</taxon>
        <taxon>Caminicellaceae</taxon>
        <taxon>Maledivibacter</taxon>
    </lineage>
</organism>
<evidence type="ECO:0000313" key="8">
    <source>
        <dbReference type="EMBL" id="SKC84813.1"/>
    </source>
</evidence>
<dbReference type="Gene3D" id="1.10.10.1590">
    <property type="entry name" value="NADH-quinone oxidoreductase subunit E"/>
    <property type="match status" value="1"/>
</dbReference>
<dbReference type="PANTHER" id="PTHR43342">
    <property type="entry name" value="NADH-QUINONE OXIDOREDUCTASE, E SUBUNIT"/>
    <property type="match status" value="1"/>
</dbReference>
<dbReference type="Gene3D" id="3.40.30.10">
    <property type="entry name" value="Glutaredoxin"/>
    <property type="match status" value="1"/>
</dbReference>
<dbReference type="STRING" id="36842.SAMN02194393_04239"/>
<keyword evidence="5 7" id="KW-0411">Iron-sulfur</keyword>
<dbReference type="NCBIfam" id="NF005722">
    <property type="entry name" value="PRK07539.1-2"/>
    <property type="match status" value="1"/>
</dbReference>
<comment type="cofactor">
    <cofactor evidence="6">
        <name>[2Fe-2S] cluster</name>
        <dbReference type="ChEBI" id="CHEBI:190135"/>
    </cofactor>
</comment>
<dbReference type="GO" id="GO:0016491">
    <property type="term" value="F:oxidoreductase activity"/>
    <property type="evidence" value="ECO:0007669"/>
    <property type="project" value="InterPro"/>
</dbReference>
<sequence>MKINKLDSTKMFNIIKKYPNKQQYTLAILQDIQKKYNYIPRSALEMISDYLDINLSELYSIATFYKALSLKPKGKYIIKVCDGTACHIRGSQIIIDEIKKILKINPGETTEDGIFSLETVACLGSCALAPVMVINDKYCGKVVPNRIREILKEYGSVEKYEG</sequence>
<dbReference type="Pfam" id="PF01257">
    <property type="entry name" value="2Fe-2S_thioredx"/>
    <property type="match status" value="1"/>
</dbReference>
<dbReference type="OrthoDB" id="9807941at2"/>
<feature type="binding site" evidence="7">
    <location>
        <position position="86"/>
    </location>
    <ligand>
        <name>[2Fe-2S] cluster</name>
        <dbReference type="ChEBI" id="CHEBI:190135"/>
    </ligand>
</feature>
<dbReference type="Proteomes" id="UP000190285">
    <property type="component" value="Unassembled WGS sequence"/>
</dbReference>
<keyword evidence="3 7" id="KW-0479">Metal-binding</keyword>
<evidence type="ECO:0000256" key="5">
    <source>
        <dbReference type="ARBA" id="ARBA00023014"/>
    </source>
</evidence>
<feature type="binding site" evidence="7">
    <location>
        <position position="122"/>
    </location>
    <ligand>
        <name>[2Fe-2S] cluster</name>
        <dbReference type="ChEBI" id="CHEBI:190135"/>
    </ligand>
</feature>
<dbReference type="PIRSF" id="PIRSF000216">
    <property type="entry name" value="NADH_DH_24kDa"/>
    <property type="match status" value="1"/>
</dbReference>
<dbReference type="InterPro" id="IPR028431">
    <property type="entry name" value="NADP_DH_HndA-like"/>
</dbReference>
<dbReference type="NCBIfam" id="TIGR01958">
    <property type="entry name" value="nuoE_fam"/>
    <property type="match status" value="1"/>
</dbReference>
<accession>A0A1T5M9P0</accession>
<dbReference type="GO" id="GO:0051537">
    <property type="term" value="F:2 iron, 2 sulfur cluster binding"/>
    <property type="evidence" value="ECO:0007669"/>
    <property type="project" value="UniProtKB-KW"/>
</dbReference>
<dbReference type="InterPro" id="IPR041921">
    <property type="entry name" value="NuoE_N"/>
</dbReference>
<dbReference type="InterPro" id="IPR002023">
    <property type="entry name" value="NuoE-like"/>
</dbReference>
<evidence type="ECO:0000256" key="3">
    <source>
        <dbReference type="ARBA" id="ARBA00022723"/>
    </source>
</evidence>
<name>A0A1T5M9P0_9FIRM</name>
<dbReference type="PANTHER" id="PTHR43342:SF1">
    <property type="entry name" value="BIFURCATING [FEFE] HYDROGENASE GAMMA SUBUNIT"/>
    <property type="match status" value="1"/>
</dbReference>
<dbReference type="SUPFAM" id="SSF52833">
    <property type="entry name" value="Thioredoxin-like"/>
    <property type="match status" value="1"/>
</dbReference>
<proteinExistence type="inferred from homology"/>
<protein>
    <submittedName>
        <fullName evidence="8">NADH-quinone oxidoreductase subunit E</fullName>
    </submittedName>
</protein>
<evidence type="ECO:0000256" key="1">
    <source>
        <dbReference type="ARBA" id="ARBA00010643"/>
    </source>
</evidence>
<dbReference type="CDD" id="cd03064">
    <property type="entry name" value="TRX_Fd_NuoE"/>
    <property type="match status" value="1"/>
</dbReference>
<dbReference type="FunFam" id="3.40.30.10:FF:000015">
    <property type="entry name" value="NADH-quinone oxidoreductase subunit E"/>
    <property type="match status" value="1"/>
</dbReference>
<evidence type="ECO:0000256" key="2">
    <source>
        <dbReference type="ARBA" id="ARBA00022714"/>
    </source>
</evidence>